<accession>A6NY82</accession>
<reference evidence="1 2" key="1">
    <citation type="submission" date="2007-04" db="EMBL/GenBank/DDBJ databases">
        <authorList>
            <person name="Fulton L."/>
            <person name="Clifton S."/>
            <person name="Fulton B."/>
            <person name="Xu J."/>
            <person name="Minx P."/>
            <person name="Pepin K.H."/>
            <person name="Johnson M."/>
            <person name="Thiruvilangam P."/>
            <person name="Bhonagiri V."/>
            <person name="Nash W.E."/>
            <person name="Mardis E.R."/>
            <person name="Wilson R.K."/>
        </authorList>
    </citation>
    <scope>NUCLEOTIDE SEQUENCE [LARGE SCALE GENOMIC DNA]</scope>
    <source>
        <strain evidence="1 2">ATCC 29799</strain>
    </source>
</reference>
<dbReference type="AlphaFoldDB" id="A6NY82"/>
<comment type="caution">
    <text evidence="1">The sequence shown here is derived from an EMBL/GenBank/DDBJ whole genome shotgun (WGS) entry which is preliminary data.</text>
</comment>
<reference evidence="1 2" key="2">
    <citation type="submission" date="2007-06" db="EMBL/GenBank/DDBJ databases">
        <title>Draft genome sequence of Pseudoflavonifractor capillosus ATCC 29799.</title>
        <authorList>
            <person name="Sudarsanam P."/>
            <person name="Ley R."/>
            <person name="Guruge J."/>
            <person name="Turnbaugh P.J."/>
            <person name="Mahowald M."/>
            <person name="Liep D."/>
            <person name="Gordon J."/>
        </authorList>
    </citation>
    <scope>NUCLEOTIDE SEQUENCE [LARGE SCALE GENOMIC DNA]</scope>
    <source>
        <strain evidence="1 2">ATCC 29799</strain>
    </source>
</reference>
<proteinExistence type="predicted"/>
<evidence type="ECO:0000313" key="1">
    <source>
        <dbReference type="EMBL" id="EDM99252.1"/>
    </source>
</evidence>
<dbReference type="RefSeq" id="WP_006573689.1">
    <property type="nucleotide sequence ID" value="NZ_AAXG02000028.1"/>
</dbReference>
<organism evidence="1 2">
    <name type="scientific">Pseudoflavonifractor capillosus ATCC 29799</name>
    <dbReference type="NCBI Taxonomy" id="411467"/>
    <lineage>
        <taxon>Bacteria</taxon>
        <taxon>Bacillati</taxon>
        <taxon>Bacillota</taxon>
        <taxon>Clostridia</taxon>
        <taxon>Eubacteriales</taxon>
        <taxon>Oscillospiraceae</taxon>
        <taxon>Pseudoflavonifractor</taxon>
    </lineage>
</organism>
<dbReference type="STRING" id="411467.BACCAP_03181"/>
<sequence>MKLYITGQKLKPLCGVVIHPQFLGLKVTHLTLASQTWDALFIDIDEDIPEGSLRFLPSKCKSIRVSCPERPSLHQLHLLVELYPELDGKLRKAFLKGEGIGGILPEMWEYGEEVGRESV</sequence>
<protein>
    <submittedName>
        <fullName evidence="1">Uncharacterized protein</fullName>
    </submittedName>
</protein>
<gene>
    <name evidence="1" type="ORF">BACCAP_03181</name>
</gene>
<dbReference type="Proteomes" id="UP000003639">
    <property type="component" value="Unassembled WGS sequence"/>
</dbReference>
<keyword evidence="2" id="KW-1185">Reference proteome</keyword>
<evidence type="ECO:0000313" key="2">
    <source>
        <dbReference type="Proteomes" id="UP000003639"/>
    </source>
</evidence>
<name>A6NY82_9FIRM</name>
<dbReference type="EMBL" id="AAXG02000028">
    <property type="protein sequence ID" value="EDM99252.1"/>
    <property type="molecule type" value="Genomic_DNA"/>
</dbReference>